<name>A0A6B3NSI6_9CYAN</name>
<dbReference type="AlphaFoldDB" id="A0A6B3NSI6"/>
<gene>
    <name evidence="1" type="ORF">F6J89_32350</name>
</gene>
<dbReference type="Pfam" id="PF14271">
    <property type="entry name" value="DUF4359"/>
    <property type="match status" value="1"/>
</dbReference>
<dbReference type="InterPro" id="IPR025578">
    <property type="entry name" value="DUF4359"/>
</dbReference>
<accession>A0A6B3NSI6</accession>
<dbReference type="EMBL" id="JAAHFQ010001097">
    <property type="protein sequence ID" value="NER32168.1"/>
    <property type="molecule type" value="Genomic_DNA"/>
</dbReference>
<sequence>MLQKIAAIAGGVTLVILGASMAIKNPGKGAYEKYAVGQLTKYLKEEVCSQPSKVEDLPKFFQRQCPTIIESLRPPIQTVISQTTQRRNFVFFSVYRTDLDVGSPLPAYQFGTVGVFEKFYVYQADEL</sequence>
<evidence type="ECO:0000313" key="1">
    <source>
        <dbReference type="EMBL" id="NER32168.1"/>
    </source>
</evidence>
<protein>
    <submittedName>
        <fullName evidence="1">DUF4359 domain-containing protein</fullName>
    </submittedName>
</protein>
<comment type="caution">
    <text evidence="1">The sequence shown here is derived from an EMBL/GenBank/DDBJ whole genome shotgun (WGS) entry which is preliminary data.</text>
</comment>
<reference evidence="1" key="1">
    <citation type="submission" date="2019-11" db="EMBL/GenBank/DDBJ databases">
        <title>Genomic insights into an expanded diversity of filamentous marine cyanobacteria reveals the extraordinary biosynthetic potential of Moorea and Okeania.</title>
        <authorList>
            <person name="Ferreira Leao T."/>
            <person name="Wang M."/>
            <person name="Moss N."/>
            <person name="Da Silva R."/>
            <person name="Sanders J."/>
            <person name="Nurk S."/>
            <person name="Gurevich A."/>
            <person name="Humphrey G."/>
            <person name="Reher R."/>
            <person name="Zhu Q."/>
            <person name="Belda-Ferre P."/>
            <person name="Glukhov E."/>
            <person name="Rex R."/>
            <person name="Dorrestein P.C."/>
            <person name="Knight R."/>
            <person name="Pevzner P."/>
            <person name="Gerwick W.H."/>
            <person name="Gerwick L."/>
        </authorList>
    </citation>
    <scope>NUCLEOTIDE SEQUENCE</scope>
    <source>
        <strain evidence="1">SIO1C4</strain>
    </source>
</reference>
<organism evidence="1">
    <name type="scientific">Symploca sp. SIO1C4</name>
    <dbReference type="NCBI Taxonomy" id="2607765"/>
    <lineage>
        <taxon>Bacteria</taxon>
        <taxon>Bacillati</taxon>
        <taxon>Cyanobacteriota</taxon>
        <taxon>Cyanophyceae</taxon>
        <taxon>Coleofasciculales</taxon>
        <taxon>Coleofasciculaceae</taxon>
        <taxon>Symploca</taxon>
    </lineage>
</organism>
<proteinExistence type="predicted"/>